<feature type="region of interest" description="Disordered" evidence="1">
    <location>
        <begin position="14"/>
        <end position="159"/>
    </location>
</feature>
<feature type="compositionally biased region" description="Basic and acidic residues" evidence="1">
    <location>
        <begin position="38"/>
        <end position="59"/>
    </location>
</feature>
<name>L0AXT8_THEEQ</name>
<organism evidence="2 3">
    <name type="scientific">Theileria equi strain WA</name>
    <dbReference type="NCBI Taxonomy" id="1537102"/>
    <lineage>
        <taxon>Eukaryota</taxon>
        <taxon>Sar</taxon>
        <taxon>Alveolata</taxon>
        <taxon>Apicomplexa</taxon>
        <taxon>Aconoidasida</taxon>
        <taxon>Piroplasmida</taxon>
        <taxon>Theileriidae</taxon>
        <taxon>Theileria</taxon>
    </lineage>
</organism>
<protein>
    <submittedName>
        <fullName evidence="2">Uncharacterized protein</fullName>
    </submittedName>
</protein>
<keyword evidence="3" id="KW-1185">Reference proteome</keyword>
<reference evidence="2 3" key="1">
    <citation type="journal article" date="2012" name="BMC Genomics">
        <title>Comparative genomic analysis and phylogenetic position of Theileria equi.</title>
        <authorList>
            <person name="Kappmeyer L.S."/>
            <person name="Thiagarajan M."/>
            <person name="Herndon D.R."/>
            <person name="Ramsay J.D."/>
            <person name="Caler E."/>
            <person name="Djikeng A."/>
            <person name="Gillespie J.J."/>
            <person name="Lau A.O."/>
            <person name="Roalson E.H."/>
            <person name="Silva J.C."/>
            <person name="Silva M.G."/>
            <person name="Suarez C.E."/>
            <person name="Ueti M.W."/>
            <person name="Nene V.M."/>
            <person name="Mealey R.H."/>
            <person name="Knowles D.P."/>
            <person name="Brayton K.A."/>
        </authorList>
    </citation>
    <scope>NUCLEOTIDE SEQUENCE [LARGE SCALE GENOMIC DNA]</scope>
    <source>
        <strain evidence="2 3">WA</strain>
    </source>
</reference>
<accession>L0AXT8</accession>
<dbReference type="GeneID" id="15803511"/>
<feature type="compositionally biased region" description="Basic and acidic residues" evidence="1">
    <location>
        <begin position="91"/>
        <end position="107"/>
    </location>
</feature>
<dbReference type="RefSeq" id="XP_004829739.1">
    <property type="nucleotide sequence ID" value="XM_004829682.1"/>
</dbReference>
<feature type="compositionally biased region" description="Low complexity" evidence="1">
    <location>
        <begin position="62"/>
        <end position="82"/>
    </location>
</feature>
<sequence length="199" mass="20188">MGACDYLETIYEKCTEPTQSSSPVQGPDTAGLQGPPGEKGESSIPEHKDKVQEISKVQKDVAGVQSPSPAAGAPGNPAPEGSLSGAEDGIDGDKGPSGEKGDREHAGADTSDASLPGREATDTGPQVTKDTHASPAGLQQPGPAAMQGGPSGGASHGNSFWDLKNTLGVFSGNGIVSGLVGRAGYHLYKSSRDPWVRQI</sequence>
<evidence type="ECO:0000256" key="1">
    <source>
        <dbReference type="SAM" id="MobiDB-lite"/>
    </source>
</evidence>
<evidence type="ECO:0000313" key="2">
    <source>
        <dbReference type="EMBL" id="AFZ80073.1"/>
    </source>
</evidence>
<dbReference type="KEGG" id="beq:BEWA_029230"/>
<dbReference type="EMBL" id="CP001669">
    <property type="protein sequence ID" value="AFZ80073.1"/>
    <property type="molecule type" value="Genomic_DNA"/>
</dbReference>
<dbReference type="Proteomes" id="UP000031512">
    <property type="component" value="Chromosome 1"/>
</dbReference>
<proteinExistence type="predicted"/>
<evidence type="ECO:0000313" key="3">
    <source>
        <dbReference type="Proteomes" id="UP000031512"/>
    </source>
</evidence>
<dbReference type="VEuPathDB" id="PiroplasmaDB:BEWA_029230"/>
<gene>
    <name evidence="2" type="ORF">BEWA_029230</name>
</gene>
<dbReference type="AlphaFoldDB" id="L0AXT8"/>